<dbReference type="STRING" id="525903.Taci_0337"/>
<feature type="transmembrane region" description="Helical" evidence="1">
    <location>
        <begin position="78"/>
        <end position="95"/>
    </location>
</feature>
<dbReference type="Pfam" id="PF07331">
    <property type="entry name" value="TctB"/>
    <property type="match status" value="1"/>
</dbReference>
<keyword evidence="1" id="KW-0812">Transmembrane</keyword>
<protein>
    <recommendedName>
        <fullName evidence="2">DUF1468 domain-containing protein</fullName>
    </recommendedName>
</protein>
<sequence>MRPNLLVGVVSVLIGATYTAQAFMLPKAMVGNPWAPLYFPIGLGLLMIALGTLLIVLEVRKAVKGVDDYKRPKFTASSIKLIAGTSAACVTYALIFEDLGFIPSSFLFLGSLLSMINGLKAWKINGVITLGFTFGAWFTFVKIFQINLP</sequence>
<keyword evidence="4" id="KW-1185">Reference proteome</keyword>
<dbReference type="HOGENOM" id="CLU_110735_6_0_0"/>
<dbReference type="EMBL" id="CP001818">
    <property type="protein sequence ID" value="ACZ18574.1"/>
    <property type="molecule type" value="Genomic_DNA"/>
</dbReference>
<name>D1B8H1_THEAS</name>
<dbReference type="EnsemblBacteria" id="ACZ18574">
    <property type="protein sequence ID" value="ACZ18574"/>
    <property type="gene ID" value="Taci_0337"/>
</dbReference>
<evidence type="ECO:0000313" key="3">
    <source>
        <dbReference type="EMBL" id="ACZ18574.1"/>
    </source>
</evidence>
<feature type="transmembrane region" description="Helical" evidence="1">
    <location>
        <begin position="101"/>
        <end position="119"/>
    </location>
</feature>
<feature type="domain" description="DUF1468" evidence="2">
    <location>
        <begin position="6"/>
        <end position="149"/>
    </location>
</feature>
<dbReference type="OrthoDB" id="5870591at2"/>
<evidence type="ECO:0000313" key="4">
    <source>
        <dbReference type="Proteomes" id="UP000002030"/>
    </source>
</evidence>
<dbReference type="eggNOG" id="ENOG50333F3">
    <property type="taxonomic scope" value="Bacteria"/>
</dbReference>
<accession>D1B8H1</accession>
<dbReference type="KEGG" id="tai:Taci_0337"/>
<evidence type="ECO:0000256" key="1">
    <source>
        <dbReference type="SAM" id="Phobius"/>
    </source>
</evidence>
<organism evidence="3 4">
    <name type="scientific">Thermanaerovibrio acidaminovorans (strain ATCC 49978 / DSM 6589 / Su883)</name>
    <name type="common">Selenomonas acidaminovorans</name>
    <dbReference type="NCBI Taxonomy" id="525903"/>
    <lineage>
        <taxon>Bacteria</taxon>
        <taxon>Thermotogati</taxon>
        <taxon>Synergistota</taxon>
        <taxon>Synergistia</taxon>
        <taxon>Synergistales</taxon>
        <taxon>Synergistaceae</taxon>
        <taxon>Thermanaerovibrio</taxon>
    </lineage>
</organism>
<keyword evidence="1" id="KW-0472">Membrane</keyword>
<gene>
    <name evidence="3" type="ordered locus">Taci_0337</name>
</gene>
<feature type="transmembrane region" description="Helical" evidence="1">
    <location>
        <begin position="38"/>
        <end position="57"/>
    </location>
</feature>
<feature type="transmembrane region" description="Helical" evidence="1">
    <location>
        <begin position="126"/>
        <end position="146"/>
    </location>
</feature>
<dbReference type="Proteomes" id="UP000002030">
    <property type="component" value="Chromosome"/>
</dbReference>
<dbReference type="InterPro" id="IPR009936">
    <property type="entry name" value="DUF1468"/>
</dbReference>
<evidence type="ECO:0000259" key="2">
    <source>
        <dbReference type="Pfam" id="PF07331"/>
    </source>
</evidence>
<dbReference type="AlphaFoldDB" id="D1B8H1"/>
<proteinExistence type="predicted"/>
<keyword evidence="1" id="KW-1133">Transmembrane helix</keyword>
<reference evidence="3 4" key="1">
    <citation type="journal article" date="2009" name="Stand. Genomic Sci.">
        <title>Complete genome sequence of Thermanaerovibrio acidaminovorans type strain (Su883).</title>
        <authorList>
            <person name="Chovatia M."/>
            <person name="Sikorski J."/>
            <person name="Schroder M."/>
            <person name="Lapidus A."/>
            <person name="Nolan M."/>
            <person name="Tice H."/>
            <person name="Glavina Del Rio T."/>
            <person name="Copeland A."/>
            <person name="Cheng J.F."/>
            <person name="Lucas S."/>
            <person name="Chen F."/>
            <person name="Bruce D."/>
            <person name="Goodwin L."/>
            <person name="Pitluck S."/>
            <person name="Ivanova N."/>
            <person name="Mavromatis K."/>
            <person name="Ovchinnikova G."/>
            <person name="Pati A."/>
            <person name="Chen A."/>
            <person name="Palaniappan K."/>
            <person name="Land M."/>
            <person name="Hauser L."/>
            <person name="Chang Y.J."/>
            <person name="Jeffries C.D."/>
            <person name="Chain P."/>
            <person name="Saunders E."/>
            <person name="Detter J.C."/>
            <person name="Brettin T."/>
            <person name="Rohde M."/>
            <person name="Goker M."/>
            <person name="Spring S."/>
            <person name="Bristow J."/>
            <person name="Markowitz V."/>
            <person name="Hugenholtz P."/>
            <person name="Kyrpides N.C."/>
            <person name="Klenk H.P."/>
            <person name="Eisen J.A."/>
        </authorList>
    </citation>
    <scope>NUCLEOTIDE SEQUENCE [LARGE SCALE GENOMIC DNA]</scope>
    <source>
        <strain evidence="4">ATCC 49978 / DSM 6589 / Su883</strain>
    </source>
</reference>